<name>A0A4R6TGQ1_9FLAO</name>
<proteinExistence type="predicted"/>
<evidence type="ECO:0000313" key="1">
    <source>
        <dbReference type="EMBL" id="TDQ29427.1"/>
    </source>
</evidence>
<dbReference type="OrthoDB" id="1162521at2"/>
<dbReference type="EMBL" id="SNYI01000003">
    <property type="protein sequence ID" value="TDQ29427.1"/>
    <property type="molecule type" value="Genomic_DNA"/>
</dbReference>
<gene>
    <name evidence="1" type="ORF">CLV82_2885</name>
</gene>
<reference evidence="1 2" key="1">
    <citation type="submission" date="2019-03" db="EMBL/GenBank/DDBJ databases">
        <title>Genomic Encyclopedia of Archaeal and Bacterial Type Strains, Phase II (KMG-II): from individual species to whole genera.</title>
        <authorList>
            <person name="Goeker M."/>
        </authorList>
    </citation>
    <scope>NUCLEOTIDE SEQUENCE [LARGE SCALE GENOMIC DNA]</scope>
    <source>
        <strain evidence="1 2">DSM 18435</strain>
    </source>
</reference>
<evidence type="ECO:0000313" key="2">
    <source>
        <dbReference type="Proteomes" id="UP000295468"/>
    </source>
</evidence>
<accession>A0A4R6TGQ1</accession>
<organism evidence="1 2">
    <name type="scientific">Zeaxanthinibacter enoshimensis</name>
    <dbReference type="NCBI Taxonomy" id="392009"/>
    <lineage>
        <taxon>Bacteria</taxon>
        <taxon>Pseudomonadati</taxon>
        <taxon>Bacteroidota</taxon>
        <taxon>Flavobacteriia</taxon>
        <taxon>Flavobacteriales</taxon>
        <taxon>Flavobacteriaceae</taxon>
        <taxon>Zeaxanthinibacter</taxon>
    </lineage>
</organism>
<sequence length="113" mass="13239">MKKLTLVWIISLFFVSIMSLQAQRVVKVYPKQGVVVTKIHKPKLVHHQGKAFHFSKGVWYARHNRGYVVVAAPKGIRIKRLPRGYTKVVVNGKKFYRFNNILYKKHRGYYIVA</sequence>
<dbReference type="InterPro" id="IPR045398">
    <property type="entry name" value="DUF6515"/>
</dbReference>
<dbReference type="AlphaFoldDB" id="A0A4R6TGQ1"/>
<dbReference type="RefSeq" id="WP_133644998.1">
    <property type="nucleotide sequence ID" value="NZ_SNYI01000003.1"/>
</dbReference>
<dbReference type="Pfam" id="PF20125">
    <property type="entry name" value="DUF6515"/>
    <property type="match status" value="1"/>
</dbReference>
<protein>
    <submittedName>
        <fullName evidence="1">Uncharacterized protein</fullName>
    </submittedName>
</protein>
<dbReference type="Proteomes" id="UP000295468">
    <property type="component" value="Unassembled WGS sequence"/>
</dbReference>
<keyword evidence="2" id="KW-1185">Reference proteome</keyword>
<comment type="caution">
    <text evidence="1">The sequence shown here is derived from an EMBL/GenBank/DDBJ whole genome shotgun (WGS) entry which is preliminary data.</text>
</comment>